<dbReference type="EMBL" id="CAJVPU010039854">
    <property type="protein sequence ID" value="CAG8738035.1"/>
    <property type="molecule type" value="Genomic_DNA"/>
</dbReference>
<organism evidence="1 2">
    <name type="scientific">Dentiscutata heterogama</name>
    <dbReference type="NCBI Taxonomy" id="1316150"/>
    <lineage>
        <taxon>Eukaryota</taxon>
        <taxon>Fungi</taxon>
        <taxon>Fungi incertae sedis</taxon>
        <taxon>Mucoromycota</taxon>
        <taxon>Glomeromycotina</taxon>
        <taxon>Glomeromycetes</taxon>
        <taxon>Diversisporales</taxon>
        <taxon>Gigasporaceae</taxon>
        <taxon>Dentiscutata</taxon>
    </lineage>
</organism>
<evidence type="ECO:0000313" key="2">
    <source>
        <dbReference type="Proteomes" id="UP000789702"/>
    </source>
</evidence>
<sequence>EFNISYSNKYHHLTNHNEKFLTYLPHDGFNNQRIALENAIFLAWFLKRTLIIPPILYFVGGVPIIAQPYDKLYNTLSQFIHPNNNFKENKFIFWFNEDEMEKNQNNCKLVSYTMYNWENLIEFSSVGNYIRYIHRQDFNLNNLVESLNIDPNTDVYNVSNDEYPYQERYYDSSKSKSKLGKFKIRINLKELREYPQKLMHFGTVYSKYRIVKHIPKSQKFWKRLKNKMLPNNPIIINIVNRIVDKIGGTDSFIGVHTRLGDGYFAKNKNQTIQGLIKRIQDFKKVNIKKNKACLPSVIFLATDVNYNDSSLQPFFQTFPCVYTLYDFADLLEPLKFLKNPRD</sequence>
<dbReference type="Proteomes" id="UP000789702">
    <property type="component" value="Unassembled WGS sequence"/>
</dbReference>
<feature type="non-terminal residue" evidence="1">
    <location>
        <position position="342"/>
    </location>
</feature>
<name>A0ACA9Q813_9GLOM</name>
<comment type="caution">
    <text evidence="1">The sequence shown here is derived from an EMBL/GenBank/DDBJ whole genome shotgun (WGS) entry which is preliminary data.</text>
</comment>
<proteinExistence type="predicted"/>
<protein>
    <submittedName>
        <fullName evidence="1">15985_t:CDS:1</fullName>
    </submittedName>
</protein>
<feature type="non-terminal residue" evidence="1">
    <location>
        <position position="1"/>
    </location>
</feature>
<reference evidence="1" key="1">
    <citation type="submission" date="2021-06" db="EMBL/GenBank/DDBJ databases">
        <authorList>
            <person name="Kallberg Y."/>
            <person name="Tangrot J."/>
            <person name="Rosling A."/>
        </authorList>
    </citation>
    <scope>NUCLEOTIDE SEQUENCE</scope>
    <source>
        <strain evidence="1">IL203A</strain>
    </source>
</reference>
<gene>
    <name evidence="1" type="ORF">DHETER_LOCUS13870</name>
</gene>
<accession>A0ACA9Q813</accession>
<keyword evidence="2" id="KW-1185">Reference proteome</keyword>
<evidence type="ECO:0000313" key="1">
    <source>
        <dbReference type="EMBL" id="CAG8738035.1"/>
    </source>
</evidence>